<feature type="compositionally biased region" description="Gly residues" evidence="2">
    <location>
        <begin position="307"/>
        <end position="327"/>
    </location>
</feature>
<dbReference type="InterPro" id="IPR017853">
    <property type="entry name" value="GH"/>
</dbReference>
<feature type="signal peptide" evidence="3">
    <location>
        <begin position="1"/>
        <end position="32"/>
    </location>
</feature>
<feature type="chain" id="PRO_5046426363" evidence="3">
    <location>
        <begin position="33"/>
        <end position="581"/>
    </location>
</feature>
<comment type="similarity">
    <text evidence="1">Belongs to the glycosyl hydrolase 16 family.</text>
</comment>
<feature type="compositionally biased region" description="Pro residues" evidence="2">
    <location>
        <begin position="572"/>
        <end position="581"/>
    </location>
</feature>
<dbReference type="PANTHER" id="PTHR10963:SF55">
    <property type="entry name" value="GLYCOSIDE HYDROLASE FAMILY 16 PROTEIN"/>
    <property type="match status" value="1"/>
</dbReference>
<dbReference type="EMBL" id="JAIBOA010000005">
    <property type="protein sequence ID" value="MBW8482561.1"/>
    <property type="molecule type" value="Genomic_DNA"/>
</dbReference>
<feature type="domain" description="GH16" evidence="4">
    <location>
        <begin position="324"/>
        <end position="541"/>
    </location>
</feature>
<protein>
    <submittedName>
        <fullName evidence="5">Glycoside hydrolase family 16 protein</fullName>
    </submittedName>
</protein>
<comment type="caution">
    <text evidence="5">The sequence shown here is derived from an EMBL/GenBank/DDBJ whole genome shotgun (WGS) entry which is preliminary data.</text>
</comment>
<dbReference type="GO" id="GO:0016787">
    <property type="term" value="F:hydrolase activity"/>
    <property type="evidence" value="ECO:0007669"/>
    <property type="project" value="UniProtKB-KW"/>
</dbReference>
<feature type="region of interest" description="Disordered" evidence="2">
    <location>
        <begin position="538"/>
        <end position="581"/>
    </location>
</feature>
<dbReference type="Proteomes" id="UP000774570">
    <property type="component" value="Unassembled WGS sequence"/>
</dbReference>
<dbReference type="CDD" id="cd00413">
    <property type="entry name" value="Glyco_hydrolase_16"/>
    <property type="match status" value="1"/>
</dbReference>
<dbReference type="Gene3D" id="2.60.120.200">
    <property type="match status" value="1"/>
</dbReference>
<evidence type="ECO:0000256" key="3">
    <source>
        <dbReference type="SAM" id="SignalP"/>
    </source>
</evidence>
<sequence>MRRLAAWTASAATGGALAGALAGLLLAPTTGAAAPRSATTTADRPDPGTRHLALNMDAGDRAKAAALGYDLFDVGPDPAEIDALPAGTKAMVWAGNFTCGDFALDIDDFTAAVERLAHNPRVYGWYLSDEPDPQQCPGIAADIRRRADTVHEHAPGQKAFASLTDWSMRPLRPDATHLDLIGLDPYPCRTGRTGCDLDAVDAMVKQADKAGFPRRMMVPVFQTFGQTCTSGDDSWRLPTARQLQSLLDRWHGLVPRPALDISYSWGHQQQWACPTLADADGTDGHPDLQAVMRKHNAARTTPADPGTGAGGNDDGAGDGADGNGGWGAPAVTEDFDGTRLDPAKWVVYDSPDAKVNPRTRAATTVSGGQLHLTGALYDGKDLSGGVASTLDQRYGRWEVRMRADAGAGYSAVALLWPEHFGRPEKAEIDFAEVTDATRRTTGLFTHQGDDDAQAGRTVTADFTRWRTVALDWLPGGLTFWIDGRKVWTYTGPIRPRQTPMGLALQNDQICDRGPGSCRDRTTPAKVVMDVDRVRIWRAPADGSTPSPAPTPTATATGGTPSDETPSDETPAPCAPTPTPTP</sequence>
<evidence type="ECO:0000256" key="2">
    <source>
        <dbReference type="SAM" id="MobiDB-lite"/>
    </source>
</evidence>
<evidence type="ECO:0000313" key="6">
    <source>
        <dbReference type="Proteomes" id="UP000774570"/>
    </source>
</evidence>
<evidence type="ECO:0000259" key="4">
    <source>
        <dbReference type="PROSITE" id="PS51762"/>
    </source>
</evidence>
<dbReference type="InterPro" id="IPR050546">
    <property type="entry name" value="Glycosyl_Hydrlase_16"/>
</dbReference>
<proteinExistence type="inferred from homology"/>
<gene>
    <name evidence="5" type="ORF">K1Y72_09310</name>
</gene>
<reference evidence="5 6" key="1">
    <citation type="submission" date="2021-07" db="EMBL/GenBank/DDBJ databases">
        <title>Actinomadura sp. PM05-2 isolated from lichen.</title>
        <authorList>
            <person name="Somphong A."/>
            <person name="Phongsopitanun W."/>
            <person name="Tanasupawat S."/>
            <person name="Peongsungnone V."/>
        </authorList>
    </citation>
    <scope>NUCLEOTIDE SEQUENCE [LARGE SCALE GENOMIC DNA]</scope>
    <source>
        <strain evidence="5 6">PM05-2</strain>
    </source>
</reference>
<name>A0ABS7FQH3_9ACTN</name>
<keyword evidence="6" id="KW-1185">Reference proteome</keyword>
<keyword evidence="5" id="KW-0378">Hydrolase</keyword>
<keyword evidence="3" id="KW-0732">Signal</keyword>
<evidence type="ECO:0000313" key="5">
    <source>
        <dbReference type="EMBL" id="MBW8482561.1"/>
    </source>
</evidence>
<dbReference type="SUPFAM" id="SSF49899">
    <property type="entry name" value="Concanavalin A-like lectins/glucanases"/>
    <property type="match status" value="1"/>
</dbReference>
<organism evidence="5 6">
    <name type="scientific">Actinomadura parmotrematis</name>
    <dbReference type="NCBI Taxonomy" id="2864039"/>
    <lineage>
        <taxon>Bacteria</taxon>
        <taxon>Bacillati</taxon>
        <taxon>Actinomycetota</taxon>
        <taxon>Actinomycetes</taxon>
        <taxon>Streptosporangiales</taxon>
        <taxon>Thermomonosporaceae</taxon>
        <taxon>Actinomadura</taxon>
    </lineage>
</organism>
<feature type="compositionally biased region" description="Low complexity" evidence="2">
    <location>
        <begin position="538"/>
        <end position="562"/>
    </location>
</feature>
<evidence type="ECO:0000256" key="1">
    <source>
        <dbReference type="ARBA" id="ARBA00006865"/>
    </source>
</evidence>
<dbReference type="Pfam" id="PF00722">
    <property type="entry name" value="Glyco_hydro_16"/>
    <property type="match status" value="1"/>
</dbReference>
<dbReference type="RefSeq" id="WP_220165211.1">
    <property type="nucleotide sequence ID" value="NZ_JAIBOA010000005.1"/>
</dbReference>
<feature type="region of interest" description="Disordered" evidence="2">
    <location>
        <begin position="295"/>
        <end position="334"/>
    </location>
</feature>
<dbReference type="InterPro" id="IPR013320">
    <property type="entry name" value="ConA-like_dom_sf"/>
</dbReference>
<dbReference type="InterPro" id="IPR000757">
    <property type="entry name" value="Beta-glucanase-like"/>
</dbReference>
<dbReference type="PROSITE" id="PS51762">
    <property type="entry name" value="GH16_2"/>
    <property type="match status" value="1"/>
</dbReference>
<dbReference type="PANTHER" id="PTHR10963">
    <property type="entry name" value="GLYCOSYL HYDROLASE-RELATED"/>
    <property type="match status" value="1"/>
</dbReference>
<dbReference type="SUPFAM" id="SSF51445">
    <property type="entry name" value="(Trans)glycosidases"/>
    <property type="match status" value="1"/>
</dbReference>
<accession>A0ABS7FQH3</accession>